<evidence type="ECO:0000259" key="1">
    <source>
        <dbReference type="SMART" id="SM01321"/>
    </source>
</evidence>
<dbReference type="SUPFAM" id="SSF48295">
    <property type="entry name" value="TrpR-like"/>
    <property type="match status" value="1"/>
</dbReference>
<dbReference type="PANTHER" id="PTHR34322:SF2">
    <property type="entry name" value="TRANSPOSASE IS200-LIKE DOMAIN-CONTAINING PROTEIN"/>
    <property type="match status" value="1"/>
</dbReference>
<name>A0A401UJN4_9CLOT</name>
<dbReference type="RefSeq" id="WP_124999491.1">
    <property type="nucleotide sequence ID" value="NZ_BHYK01000006.1"/>
</dbReference>
<dbReference type="Pfam" id="PF01797">
    <property type="entry name" value="Y1_Tnp"/>
    <property type="match status" value="1"/>
</dbReference>
<dbReference type="InterPro" id="IPR036515">
    <property type="entry name" value="Transposase_17_sf"/>
</dbReference>
<dbReference type="AlphaFoldDB" id="A0A401UJN4"/>
<dbReference type="GO" id="GO:0006313">
    <property type="term" value="P:DNA transposition"/>
    <property type="evidence" value="ECO:0007669"/>
    <property type="project" value="InterPro"/>
</dbReference>
<comment type="caution">
    <text evidence="2">The sequence shown here is derived from an EMBL/GenBank/DDBJ whole genome shotgun (WGS) entry which is preliminary data.</text>
</comment>
<proteinExistence type="predicted"/>
<dbReference type="OrthoDB" id="9788881at2"/>
<dbReference type="SMART" id="SM01321">
    <property type="entry name" value="Y1_Tnp"/>
    <property type="match status" value="1"/>
</dbReference>
<accession>A0A401UJN4</accession>
<dbReference type="EMBL" id="BHYK01000006">
    <property type="protein sequence ID" value="GCD09763.1"/>
    <property type="molecule type" value="Genomic_DNA"/>
</dbReference>
<protein>
    <recommendedName>
        <fullName evidence="1">Transposase IS200-like domain-containing protein</fullName>
    </recommendedName>
</protein>
<evidence type="ECO:0000313" key="2">
    <source>
        <dbReference type="EMBL" id="GCD09763.1"/>
    </source>
</evidence>
<dbReference type="PANTHER" id="PTHR34322">
    <property type="entry name" value="TRANSPOSASE, Y1_TNP DOMAIN-CONTAINING"/>
    <property type="match status" value="1"/>
</dbReference>
<organism evidence="2 3">
    <name type="scientific">Clostridium tagluense</name>
    <dbReference type="NCBI Taxonomy" id="360422"/>
    <lineage>
        <taxon>Bacteria</taxon>
        <taxon>Bacillati</taxon>
        <taxon>Bacillota</taxon>
        <taxon>Clostridia</taxon>
        <taxon>Eubacteriales</taxon>
        <taxon>Clostridiaceae</taxon>
        <taxon>Clostridium</taxon>
    </lineage>
</organism>
<dbReference type="Proteomes" id="UP000287872">
    <property type="component" value="Unassembled WGS sequence"/>
</dbReference>
<dbReference type="Gene3D" id="3.30.70.1290">
    <property type="entry name" value="Transposase IS200-like"/>
    <property type="match status" value="1"/>
</dbReference>
<dbReference type="GO" id="GO:0043565">
    <property type="term" value="F:sequence-specific DNA binding"/>
    <property type="evidence" value="ECO:0007669"/>
    <property type="project" value="InterPro"/>
</dbReference>
<dbReference type="InterPro" id="IPR002686">
    <property type="entry name" value="Transposase_17"/>
</dbReference>
<reference evidence="2 3" key="1">
    <citation type="submission" date="2018-11" db="EMBL/GenBank/DDBJ databases">
        <title>Genome sequencing and assembly of Clostridium tagluense strain A121.</title>
        <authorList>
            <person name="Murakami T."/>
            <person name="Segawa T."/>
            <person name="Shcherbakova V.A."/>
            <person name="Mori H."/>
            <person name="Yoshimura Y."/>
        </authorList>
    </citation>
    <scope>NUCLEOTIDE SEQUENCE [LARGE SCALE GENOMIC DNA]</scope>
    <source>
        <strain evidence="2 3">A121</strain>
    </source>
</reference>
<evidence type="ECO:0000313" key="3">
    <source>
        <dbReference type="Proteomes" id="UP000287872"/>
    </source>
</evidence>
<dbReference type="GO" id="GO:0004803">
    <property type="term" value="F:transposase activity"/>
    <property type="evidence" value="ECO:0007669"/>
    <property type="project" value="InterPro"/>
</dbReference>
<dbReference type="SUPFAM" id="SSF143422">
    <property type="entry name" value="Transposase IS200-like"/>
    <property type="match status" value="1"/>
</dbReference>
<sequence>MARKARLKTNDAIYHIMCKSITEVDLFRDDEDKKKYLSLVKKYKDLHHVKIYGYCLMDNHSHLLIDANGADISKVMHGINFSYAMYFNKKYKREGHLFKDRFKSKIVDSDRYLRTVSLYIHNNPTDISEFKDCPEKYAFSSLGIYIGKRRDHLNIVDYGFVMGFFGNDLKLARNYYYSLVFGCTDEKLKEEFEFKDEKTNYSSVRTILVRNFKPEDIIEFIAVKMNIAKLQLHMKYSRKLVEARALTVVLMRSICNLKSSDISTLLGNITPARVSKLSSIGIELIRTNKNYENILEEFIKCYAQ</sequence>
<feature type="domain" description="Transposase IS200-like" evidence="1">
    <location>
        <begin position="9"/>
        <end position="123"/>
    </location>
</feature>
<keyword evidence="3" id="KW-1185">Reference proteome</keyword>
<gene>
    <name evidence="2" type="ORF">Ctaglu_13860</name>
</gene>
<dbReference type="InterPro" id="IPR010921">
    <property type="entry name" value="Trp_repressor/repl_initiator"/>
</dbReference>